<accession>A0AB74UB29</accession>
<evidence type="ECO:0000256" key="3">
    <source>
        <dbReference type="ARBA" id="ARBA00022448"/>
    </source>
</evidence>
<protein>
    <submittedName>
        <fullName evidence="9">Iron ABC transporter permease</fullName>
    </submittedName>
</protein>
<dbReference type="FunFam" id="1.10.3470.10:FF:000001">
    <property type="entry name" value="Vitamin B12 ABC transporter permease BtuC"/>
    <property type="match status" value="1"/>
</dbReference>
<feature type="transmembrane region" description="Helical" evidence="8">
    <location>
        <begin position="86"/>
        <end position="105"/>
    </location>
</feature>
<feature type="transmembrane region" description="Helical" evidence="8">
    <location>
        <begin position="185"/>
        <end position="204"/>
    </location>
</feature>
<evidence type="ECO:0000313" key="9">
    <source>
        <dbReference type="EMBL" id="XCJ78070.1"/>
    </source>
</evidence>
<gene>
    <name evidence="9" type="ORF">ABV408_11515</name>
</gene>
<reference evidence="9" key="1">
    <citation type="submission" date="2024-06" db="EMBL/GenBank/DDBJ databases">
        <title>Complete genome of Salinicola endophyticus HNIBRBA4755.</title>
        <authorList>
            <person name="Shin S.Y."/>
            <person name="Kang H."/>
            <person name="Song J."/>
        </authorList>
    </citation>
    <scope>NUCLEOTIDE SEQUENCE</scope>
    <source>
        <strain evidence="9">HNIBRBA4755</strain>
    </source>
</reference>
<dbReference type="InterPro" id="IPR000522">
    <property type="entry name" value="ABC_transptr_permease_BtuC"/>
</dbReference>
<dbReference type="SUPFAM" id="SSF81345">
    <property type="entry name" value="ABC transporter involved in vitamin B12 uptake, BtuC"/>
    <property type="match status" value="1"/>
</dbReference>
<evidence type="ECO:0000256" key="7">
    <source>
        <dbReference type="ARBA" id="ARBA00023136"/>
    </source>
</evidence>
<evidence type="ECO:0000256" key="1">
    <source>
        <dbReference type="ARBA" id="ARBA00004651"/>
    </source>
</evidence>
<feature type="transmembrane region" description="Helical" evidence="8">
    <location>
        <begin position="144"/>
        <end position="165"/>
    </location>
</feature>
<keyword evidence="6 8" id="KW-1133">Transmembrane helix</keyword>
<proteinExistence type="inferred from homology"/>
<dbReference type="CDD" id="cd06550">
    <property type="entry name" value="TM_ABC_iron-siderophores_like"/>
    <property type="match status" value="1"/>
</dbReference>
<keyword evidence="5 8" id="KW-0812">Transmembrane</keyword>
<feature type="transmembrane region" description="Helical" evidence="8">
    <location>
        <begin position="236"/>
        <end position="262"/>
    </location>
</feature>
<keyword evidence="4" id="KW-1003">Cell membrane</keyword>
<dbReference type="GO" id="GO:0033214">
    <property type="term" value="P:siderophore-iron import into cell"/>
    <property type="evidence" value="ECO:0007669"/>
    <property type="project" value="TreeGrafter"/>
</dbReference>
<feature type="transmembrane region" description="Helical" evidence="8">
    <location>
        <begin position="111"/>
        <end position="132"/>
    </location>
</feature>
<dbReference type="PANTHER" id="PTHR30472">
    <property type="entry name" value="FERRIC ENTEROBACTIN TRANSPORT SYSTEM PERMEASE PROTEIN"/>
    <property type="match status" value="1"/>
</dbReference>
<evidence type="ECO:0000256" key="6">
    <source>
        <dbReference type="ARBA" id="ARBA00022989"/>
    </source>
</evidence>
<dbReference type="GO" id="GO:0022857">
    <property type="term" value="F:transmembrane transporter activity"/>
    <property type="evidence" value="ECO:0007669"/>
    <property type="project" value="InterPro"/>
</dbReference>
<dbReference type="RefSeq" id="WP_353979092.1">
    <property type="nucleotide sequence ID" value="NZ_CP159578.1"/>
</dbReference>
<feature type="transmembrane region" description="Helical" evidence="8">
    <location>
        <begin position="54"/>
        <end position="74"/>
    </location>
</feature>
<organism evidence="9">
    <name type="scientific">Salinicola endophyticus</name>
    <dbReference type="NCBI Taxonomy" id="1949083"/>
    <lineage>
        <taxon>Bacteria</taxon>
        <taxon>Pseudomonadati</taxon>
        <taxon>Pseudomonadota</taxon>
        <taxon>Gammaproteobacteria</taxon>
        <taxon>Oceanospirillales</taxon>
        <taxon>Halomonadaceae</taxon>
        <taxon>Salinicola</taxon>
    </lineage>
</organism>
<keyword evidence="3" id="KW-0813">Transport</keyword>
<evidence type="ECO:0000256" key="4">
    <source>
        <dbReference type="ARBA" id="ARBA00022475"/>
    </source>
</evidence>
<comment type="subcellular location">
    <subcellularLocation>
        <location evidence="1">Cell membrane</location>
        <topology evidence="1">Multi-pass membrane protein</topology>
    </subcellularLocation>
</comment>
<dbReference type="Gene3D" id="1.10.3470.10">
    <property type="entry name" value="ABC transporter involved in vitamin B12 uptake, BtuC"/>
    <property type="match status" value="1"/>
</dbReference>
<feature type="transmembrane region" description="Helical" evidence="8">
    <location>
        <begin position="302"/>
        <end position="320"/>
    </location>
</feature>
<evidence type="ECO:0000256" key="2">
    <source>
        <dbReference type="ARBA" id="ARBA00007935"/>
    </source>
</evidence>
<dbReference type="Pfam" id="PF01032">
    <property type="entry name" value="FecCD"/>
    <property type="match status" value="1"/>
</dbReference>
<comment type="similarity">
    <text evidence="2">Belongs to the binding-protein-dependent transport system permease family. FecCD subfamily.</text>
</comment>
<feature type="transmembrane region" description="Helical" evidence="8">
    <location>
        <begin position="274"/>
        <end position="296"/>
    </location>
</feature>
<sequence>MSVRTTLAIAGLAIAVVVSLMAGGHWSSPAQVWHALWSPSPTGVDDLLIRTTRMSRTLMALTVGAGLGVAGGIMQTLTRNPLASPGLLGVNAGALLAVVCLVTLGRGLPGWLASGGAFAGATLAALMVWAIAMRPGVPGGPLRLILVGAALSALFHAFSQALLVIDQQGLDAMLFWLAGSVSARPLTQVWPLMLVTLAVMLACWPCLRQWNVLAAGEAVAVGAGISVRRLQMISVVYVVLLAGAAVAMAGNIVFIGLIVPHLARRLAGSDHRYWLPLAALLGAALLLIADVMARTLIPPREVPIGVMTALLGAPVFMALVRRQGGRHG</sequence>
<keyword evidence="7 8" id="KW-0472">Membrane</keyword>
<dbReference type="AlphaFoldDB" id="A0AB74UB29"/>
<dbReference type="GO" id="GO:0005886">
    <property type="term" value="C:plasma membrane"/>
    <property type="evidence" value="ECO:0007669"/>
    <property type="project" value="UniProtKB-SubCell"/>
</dbReference>
<name>A0AB74UB29_9GAMM</name>
<evidence type="ECO:0000256" key="5">
    <source>
        <dbReference type="ARBA" id="ARBA00022692"/>
    </source>
</evidence>
<dbReference type="PANTHER" id="PTHR30472:SF1">
    <property type="entry name" value="FE(3+) DICITRATE TRANSPORT SYSTEM PERMEASE PROTEIN FECC-RELATED"/>
    <property type="match status" value="1"/>
</dbReference>
<dbReference type="InterPro" id="IPR037294">
    <property type="entry name" value="ABC_BtuC-like"/>
</dbReference>
<dbReference type="EMBL" id="CP159578">
    <property type="protein sequence ID" value="XCJ78070.1"/>
    <property type="molecule type" value="Genomic_DNA"/>
</dbReference>
<evidence type="ECO:0000256" key="8">
    <source>
        <dbReference type="SAM" id="Phobius"/>
    </source>
</evidence>